<sequence length="305" mass="33331">MSKNLLGQISDIDLRLLKVFRTVVEAGGFAQAEVELNVSSSAISASMADLEKRLGLRLCQRGRAGFALTDEGRQAYQALLQLHTALDGFRTEINSIHQQLKGELVIGITDNLVTLPHMSVTRALAALKAQGPAVSIDIRMLSPGIVERGVVDGQLHLGVVPQVQKVSGLVFHPLYSETSSLYCSAEHPLFACDDADIDRALLARQEAVGQSFAPSPEMKKLLEQLNVTARASDREGIAFMILTGLYLGFLPDHYAERWVQSGQMRALCPRQMNYEMEYAAITRKGVRPNMVLDTFLQALGAVPDA</sequence>
<comment type="similarity">
    <text evidence="1">Belongs to the LysR transcriptional regulatory family.</text>
</comment>
<proteinExistence type="inferred from homology"/>
<dbReference type="SUPFAM" id="SSF53850">
    <property type="entry name" value="Periplasmic binding protein-like II"/>
    <property type="match status" value="1"/>
</dbReference>
<gene>
    <name evidence="6" type="ORF">CLV83_1766</name>
</gene>
<evidence type="ECO:0000256" key="4">
    <source>
        <dbReference type="ARBA" id="ARBA00023163"/>
    </source>
</evidence>
<keyword evidence="2" id="KW-0805">Transcription regulation</keyword>
<dbReference type="Pfam" id="PF03466">
    <property type="entry name" value="LysR_substrate"/>
    <property type="match status" value="1"/>
</dbReference>
<accession>A0A4V2PDY3</accession>
<protein>
    <submittedName>
        <fullName evidence="6">LysR family transcriptional regulator</fullName>
    </submittedName>
</protein>
<comment type="caution">
    <text evidence="6">The sequence shown here is derived from an EMBL/GenBank/DDBJ whole genome shotgun (WGS) entry which is preliminary data.</text>
</comment>
<dbReference type="Pfam" id="PF00126">
    <property type="entry name" value="HTH_1"/>
    <property type="match status" value="1"/>
</dbReference>
<organism evidence="6 7">
    <name type="scientific">Marinobacterium mangrovicola</name>
    <dbReference type="NCBI Taxonomy" id="1476959"/>
    <lineage>
        <taxon>Bacteria</taxon>
        <taxon>Pseudomonadati</taxon>
        <taxon>Pseudomonadota</taxon>
        <taxon>Gammaproteobacteria</taxon>
        <taxon>Oceanospirillales</taxon>
        <taxon>Oceanospirillaceae</taxon>
        <taxon>Marinobacterium</taxon>
    </lineage>
</organism>
<reference evidence="6 7" key="1">
    <citation type="submission" date="2019-03" db="EMBL/GenBank/DDBJ databases">
        <title>Genomic Encyclopedia of Archaeal and Bacterial Type Strains, Phase II (KMG-II): from individual species to whole genera.</title>
        <authorList>
            <person name="Goeker M."/>
        </authorList>
    </citation>
    <scope>NUCLEOTIDE SEQUENCE [LARGE SCALE GENOMIC DNA]</scope>
    <source>
        <strain evidence="6 7">DSM 27697</strain>
    </source>
</reference>
<dbReference type="PANTHER" id="PTHR30126">
    <property type="entry name" value="HTH-TYPE TRANSCRIPTIONAL REGULATOR"/>
    <property type="match status" value="1"/>
</dbReference>
<name>A0A4V2PDY3_9GAMM</name>
<dbReference type="PROSITE" id="PS50931">
    <property type="entry name" value="HTH_LYSR"/>
    <property type="match status" value="1"/>
</dbReference>
<dbReference type="EMBL" id="SMFU01000008">
    <property type="protein sequence ID" value="TCK06916.1"/>
    <property type="molecule type" value="Genomic_DNA"/>
</dbReference>
<evidence type="ECO:0000256" key="1">
    <source>
        <dbReference type="ARBA" id="ARBA00009437"/>
    </source>
</evidence>
<evidence type="ECO:0000256" key="2">
    <source>
        <dbReference type="ARBA" id="ARBA00023015"/>
    </source>
</evidence>
<dbReference type="RefSeq" id="WP_132290614.1">
    <property type="nucleotide sequence ID" value="NZ_SMFU01000008.1"/>
</dbReference>
<dbReference type="GO" id="GO:0003700">
    <property type="term" value="F:DNA-binding transcription factor activity"/>
    <property type="evidence" value="ECO:0007669"/>
    <property type="project" value="InterPro"/>
</dbReference>
<evidence type="ECO:0000259" key="5">
    <source>
        <dbReference type="PROSITE" id="PS50931"/>
    </source>
</evidence>
<dbReference type="PANTHER" id="PTHR30126:SF98">
    <property type="entry name" value="HTH-TYPE TRANSCRIPTIONAL ACTIVATOR BAUR"/>
    <property type="match status" value="1"/>
</dbReference>
<dbReference type="InterPro" id="IPR036388">
    <property type="entry name" value="WH-like_DNA-bd_sf"/>
</dbReference>
<dbReference type="Gene3D" id="1.10.10.10">
    <property type="entry name" value="Winged helix-like DNA-binding domain superfamily/Winged helix DNA-binding domain"/>
    <property type="match status" value="1"/>
</dbReference>
<dbReference type="AlphaFoldDB" id="A0A4V2PDY3"/>
<keyword evidence="3" id="KW-0238">DNA-binding</keyword>
<dbReference type="InterPro" id="IPR005119">
    <property type="entry name" value="LysR_subst-bd"/>
</dbReference>
<dbReference type="Proteomes" id="UP000294546">
    <property type="component" value="Unassembled WGS sequence"/>
</dbReference>
<feature type="domain" description="HTH lysR-type" evidence="5">
    <location>
        <begin position="12"/>
        <end position="69"/>
    </location>
</feature>
<evidence type="ECO:0000313" key="7">
    <source>
        <dbReference type="Proteomes" id="UP000294546"/>
    </source>
</evidence>
<dbReference type="CDD" id="cd05466">
    <property type="entry name" value="PBP2_LTTR_substrate"/>
    <property type="match status" value="1"/>
</dbReference>
<dbReference type="Gene3D" id="3.40.190.10">
    <property type="entry name" value="Periplasmic binding protein-like II"/>
    <property type="match status" value="2"/>
</dbReference>
<dbReference type="InterPro" id="IPR036390">
    <property type="entry name" value="WH_DNA-bd_sf"/>
</dbReference>
<keyword evidence="4" id="KW-0804">Transcription</keyword>
<dbReference type="InterPro" id="IPR000847">
    <property type="entry name" value="LysR_HTH_N"/>
</dbReference>
<keyword evidence="7" id="KW-1185">Reference proteome</keyword>
<evidence type="ECO:0000313" key="6">
    <source>
        <dbReference type="EMBL" id="TCK06916.1"/>
    </source>
</evidence>
<dbReference type="SUPFAM" id="SSF46785">
    <property type="entry name" value="Winged helix' DNA-binding domain"/>
    <property type="match status" value="1"/>
</dbReference>
<dbReference type="OrthoDB" id="8587655at2"/>
<dbReference type="GO" id="GO:0000976">
    <property type="term" value="F:transcription cis-regulatory region binding"/>
    <property type="evidence" value="ECO:0007669"/>
    <property type="project" value="TreeGrafter"/>
</dbReference>
<evidence type="ECO:0000256" key="3">
    <source>
        <dbReference type="ARBA" id="ARBA00023125"/>
    </source>
</evidence>